<keyword evidence="3" id="KW-0805">Transcription regulation</keyword>
<evidence type="ECO:0000259" key="8">
    <source>
        <dbReference type="PROSITE" id="PS50110"/>
    </source>
</evidence>
<dbReference type="RefSeq" id="WP_092801022.1">
    <property type="nucleotide sequence ID" value="NZ_FMUH01000002.1"/>
</dbReference>
<reference evidence="11" key="1">
    <citation type="submission" date="2016-10" db="EMBL/GenBank/DDBJ databases">
        <authorList>
            <person name="Varghese N."/>
            <person name="Submissions S."/>
        </authorList>
    </citation>
    <scope>NUCLEOTIDE SEQUENCE [LARGE SCALE GENOMIC DNA]</scope>
    <source>
        <strain evidence="11">DSM 45722</strain>
    </source>
</reference>
<name>A0A1G4XPJ2_9ACTN</name>
<dbReference type="PROSITE" id="PS51755">
    <property type="entry name" value="OMPR_PHOB"/>
    <property type="match status" value="1"/>
</dbReference>
<dbReference type="PANTHER" id="PTHR48111">
    <property type="entry name" value="REGULATOR OF RPOS"/>
    <property type="match status" value="1"/>
</dbReference>
<sequence length="247" mass="26508">MTRGSVLVVEDVPEVRALVSTTLAGVGLGVRAVGTARECLAEVGAVQPDVIVLDRGLPDADGTELCRELRSRTHAYVLMVSTHADEVDVLVGLAAGADGYMAVPFSPRELAARVQAFLRRPVTGPVTSPTPAVPGATVADRVTVRVPSARTVLADLEVDDGAREVRVRGEVVPLTRTEFDLLHALASRPGRVLQRRTLLREVWGSDWEGHLRLVEAHMSNLRRKLAAAGLEQPPIRTVRGVGYRLAA</sequence>
<dbReference type="FunFam" id="1.10.10.10:FF:000018">
    <property type="entry name" value="DNA-binding response regulator ResD"/>
    <property type="match status" value="1"/>
</dbReference>
<dbReference type="Gene3D" id="6.10.250.690">
    <property type="match status" value="1"/>
</dbReference>
<dbReference type="CDD" id="cd00383">
    <property type="entry name" value="trans_reg_C"/>
    <property type="match status" value="1"/>
</dbReference>
<dbReference type="AlphaFoldDB" id="A0A1G4XPJ2"/>
<dbReference type="Proteomes" id="UP000198981">
    <property type="component" value="Unassembled WGS sequence"/>
</dbReference>
<dbReference type="EMBL" id="FMUH01000002">
    <property type="protein sequence ID" value="SCX43142.1"/>
    <property type="molecule type" value="Genomic_DNA"/>
</dbReference>
<evidence type="ECO:0000313" key="10">
    <source>
        <dbReference type="EMBL" id="SCX43142.1"/>
    </source>
</evidence>
<dbReference type="InterPro" id="IPR016032">
    <property type="entry name" value="Sig_transdc_resp-reg_C-effctor"/>
</dbReference>
<evidence type="ECO:0000256" key="6">
    <source>
        <dbReference type="PROSITE-ProRule" id="PRU00169"/>
    </source>
</evidence>
<dbReference type="Gene3D" id="1.10.10.10">
    <property type="entry name" value="Winged helix-like DNA-binding domain superfamily/Winged helix DNA-binding domain"/>
    <property type="match status" value="1"/>
</dbReference>
<dbReference type="STRING" id="1960309.SAMN03159343_1179"/>
<dbReference type="Gene3D" id="3.40.50.2300">
    <property type="match status" value="1"/>
</dbReference>
<dbReference type="SMART" id="SM00448">
    <property type="entry name" value="REC"/>
    <property type="match status" value="1"/>
</dbReference>
<dbReference type="PANTHER" id="PTHR48111:SF4">
    <property type="entry name" value="DNA-BINDING DUAL TRANSCRIPTIONAL REGULATOR OMPR"/>
    <property type="match status" value="1"/>
</dbReference>
<proteinExistence type="predicted"/>
<feature type="domain" description="Response regulatory" evidence="8">
    <location>
        <begin position="5"/>
        <end position="118"/>
    </location>
</feature>
<dbReference type="GO" id="GO:0006355">
    <property type="term" value="P:regulation of DNA-templated transcription"/>
    <property type="evidence" value="ECO:0007669"/>
    <property type="project" value="InterPro"/>
</dbReference>
<dbReference type="InterPro" id="IPR001867">
    <property type="entry name" value="OmpR/PhoB-type_DNA-bd"/>
</dbReference>
<evidence type="ECO:0000256" key="7">
    <source>
        <dbReference type="PROSITE-ProRule" id="PRU01091"/>
    </source>
</evidence>
<evidence type="ECO:0000256" key="4">
    <source>
        <dbReference type="ARBA" id="ARBA00023125"/>
    </source>
</evidence>
<dbReference type="PROSITE" id="PS50110">
    <property type="entry name" value="RESPONSE_REGULATORY"/>
    <property type="match status" value="1"/>
</dbReference>
<dbReference type="Pfam" id="PF00072">
    <property type="entry name" value="Response_reg"/>
    <property type="match status" value="1"/>
</dbReference>
<dbReference type="Pfam" id="PF00486">
    <property type="entry name" value="Trans_reg_C"/>
    <property type="match status" value="1"/>
</dbReference>
<accession>A0A1G4XPJ2</accession>
<dbReference type="InterPro" id="IPR039420">
    <property type="entry name" value="WalR-like"/>
</dbReference>
<protein>
    <submittedName>
        <fullName evidence="10">DNA-binding response regulator, OmpR family, contains REC and winged-helix (WHTH) domain</fullName>
    </submittedName>
</protein>
<evidence type="ECO:0000259" key="9">
    <source>
        <dbReference type="PROSITE" id="PS51755"/>
    </source>
</evidence>
<dbReference type="SUPFAM" id="SSF46894">
    <property type="entry name" value="C-terminal effector domain of the bipartite response regulators"/>
    <property type="match status" value="1"/>
</dbReference>
<evidence type="ECO:0000256" key="3">
    <source>
        <dbReference type="ARBA" id="ARBA00023015"/>
    </source>
</evidence>
<evidence type="ECO:0000256" key="5">
    <source>
        <dbReference type="ARBA" id="ARBA00023163"/>
    </source>
</evidence>
<organism evidence="10 11">
    <name type="scientific">Klenkia marina</name>
    <dbReference type="NCBI Taxonomy" id="1960309"/>
    <lineage>
        <taxon>Bacteria</taxon>
        <taxon>Bacillati</taxon>
        <taxon>Actinomycetota</taxon>
        <taxon>Actinomycetes</taxon>
        <taxon>Geodermatophilales</taxon>
        <taxon>Geodermatophilaceae</taxon>
        <taxon>Klenkia</taxon>
    </lineage>
</organism>
<feature type="modified residue" description="4-aspartylphosphate" evidence="6">
    <location>
        <position position="54"/>
    </location>
</feature>
<evidence type="ECO:0000256" key="2">
    <source>
        <dbReference type="ARBA" id="ARBA00023012"/>
    </source>
</evidence>
<dbReference type="OrthoDB" id="5511894at2"/>
<keyword evidence="1 6" id="KW-0597">Phosphoprotein</keyword>
<dbReference type="SUPFAM" id="SSF52172">
    <property type="entry name" value="CheY-like"/>
    <property type="match status" value="1"/>
</dbReference>
<feature type="DNA-binding region" description="OmpR/PhoB-type" evidence="7">
    <location>
        <begin position="148"/>
        <end position="247"/>
    </location>
</feature>
<dbReference type="InterPro" id="IPR011006">
    <property type="entry name" value="CheY-like_superfamily"/>
</dbReference>
<keyword evidence="2" id="KW-0902">Two-component regulatory system</keyword>
<dbReference type="InterPro" id="IPR036388">
    <property type="entry name" value="WH-like_DNA-bd_sf"/>
</dbReference>
<feature type="domain" description="OmpR/PhoB-type" evidence="9">
    <location>
        <begin position="148"/>
        <end position="247"/>
    </location>
</feature>
<evidence type="ECO:0000256" key="1">
    <source>
        <dbReference type="ARBA" id="ARBA00022553"/>
    </source>
</evidence>
<dbReference type="InterPro" id="IPR001789">
    <property type="entry name" value="Sig_transdc_resp-reg_receiver"/>
</dbReference>
<gene>
    <name evidence="10" type="ORF">SAMN03159343_1179</name>
</gene>
<keyword evidence="5" id="KW-0804">Transcription</keyword>
<dbReference type="SMART" id="SM00862">
    <property type="entry name" value="Trans_reg_C"/>
    <property type="match status" value="1"/>
</dbReference>
<dbReference type="GO" id="GO:0000156">
    <property type="term" value="F:phosphorelay response regulator activity"/>
    <property type="evidence" value="ECO:0007669"/>
    <property type="project" value="TreeGrafter"/>
</dbReference>
<keyword evidence="4 7" id="KW-0238">DNA-binding</keyword>
<keyword evidence="11" id="KW-1185">Reference proteome</keyword>
<dbReference type="GO" id="GO:0000976">
    <property type="term" value="F:transcription cis-regulatory region binding"/>
    <property type="evidence" value="ECO:0007669"/>
    <property type="project" value="TreeGrafter"/>
</dbReference>
<dbReference type="GO" id="GO:0032993">
    <property type="term" value="C:protein-DNA complex"/>
    <property type="evidence" value="ECO:0007669"/>
    <property type="project" value="TreeGrafter"/>
</dbReference>
<evidence type="ECO:0000313" key="11">
    <source>
        <dbReference type="Proteomes" id="UP000198981"/>
    </source>
</evidence>
<dbReference type="GO" id="GO:0005829">
    <property type="term" value="C:cytosol"/>
    <property type="evidence" value="ECO:0007669"/>
    <property type="project" value="TreeGrafter"/>
</dbReference>